<feature type="transmembrane region" description="Helical" evidence="1">
    <location>
        <begin position="83"/>
        <end position="105"/>
    </location>
</feature>
<keyword evidence="1" id="KW-0472">Membrane</keyword>
<dbReference type="EMBL" id="JAOPKZ010000002">
    <property type="protein sequence ID" value="MCU5745331.1"/>
    <property type="molecule type" value="Genomic_DNA"/>
</dbReference>
<feature type="transmembrane region" description="Helical" evidence="1">
    <location>
        <begin position="111"/>
        <end position="131"/>
    </location>
</feature>
<keyword evidence="3" id="KW-1185">Reference proteome</keyword>
<comment type="caution">
    <text evidence="2">The sequence shown here is derived from an EMBL/GenBank/DDBJ whole genome shotgun (WGS) entry which is preliminary data.</text>
</comment>
<organism evidence="2 3">
    <name type="scientific">Staphylococcus marylandisciuri</name>
    <dbReference type="NCBI Taxonomy" id="2981529"/>
    <lineage>
        <taxon>Bacteria</taxon>
        <taxon>Bacillati</taxon>
        <taxon>Bacillota</taxon>
        <taxon>Bacilli</taxon>
        <taxon>Bacillales</taxon>
        <taxon>Staphylococcaceae</taxon>
        <taxon>Staphylococcus</taxon>
    </lineage>
</organism>
<dbReference type="Proteomes" id="UP001209553">
    <property type="component" value="Unassembled WGS sequence"/>
</dbReference>
<evidence type="ECO:0000313" key="2">
    <source>
        <dbReference type="EMBL" id="MCU5745331.1"/>
    </source>
</evidence>
<proteinExistence type="predicted"/>
<evidence type="ECO:0000313" key="3">
    <source>
        <dbReference type="Proteomes" id="UP001209553"/>
    </source>
</evidence>
<dbReference type="RefSeq" id="WP_262853808.1">
    <property type="nucleotide sequence ID" value="NZ_JAOPKZ010000002.1"/>
</dbReference>
<name>A0ABT2QMZ3_9STAP</name>
<accession>A0ABT2QMZ3</accession>
<protein>
    <submittedName>
        <fullName evidence="2">ABC-2 transporter permease</fullName>
    </submittedName>
</protein>
<dbReference type="Pfam" id="PF13346">
    <property type="entry name" value="ABC2_membrane_5"/>
    <property type="match status" value="1"/>
</dbReference>
<keyword evidence="1" id="KW-0812">Transmembrane</keyword>
<gene>
    <name evidence="2" type="ORF">N9R04_01170</name>
</gene>
<dbReference type="InterPro" id="IPR025699">
    <property type="entry name" value="ABC2_memb-like"/>
</dbReference>
<sequence length="209" mass="23262">MKTLLKTQYMLAKKNLYIFIPVSMLLCLVFSLINPQPIMSGFMCCYLLSTIALDNIKNETGSDWIKFALTMPVNRKMYVKSHFVFYTILTAIGGLITLIITSIVFQSVLSGLIALLIGLGLTVQLTVMYPLNYKYGSENSNAIQLLALFPSIVIFVIFIIILSILGIDSHGNMNKGIYLVGCTLYFVISLGVALVNYTIALKIFKSLNF</sequence>
<feature type="transmembrane region" description="Helical" evidence="1">
    <location>
        <begin position="16"/>
        <end position="33"/>
    </location>
</feature>
<evidence type="ECO:0000256" key="1">
    <source>
        <dbReference type="SAM" id="Phobius"/>
    </source>
</evidence>
<reference evidence="2 3" key="1">
    <citation type="journal article" date="2023" name="Int. J. Syst. Evol. Microbiol.">
        <title>Streptococcus sciuri sp. nov., Staphylococcus marylandisciuri sp. nov. and Staphylococcus americanisciuri sp. nov., isolated from faeces of eastern grey squirrel (Sciurus carolinensis).</title>
        <authorList>
            <person name="Volokhov D.V."/>
            <person name="Zagorodnyaya T.A."/>
            <person name="Furtak V.A."/>
            <person name="Nattanmai G."/>
            <person name="Randall L."/>
            <person name="Jose S."/>
            <person name="Gao Y."/>
            <person name="Eisenberg T."/>
            <person name="Delmonte P."/>
            <person name="Blom J."/>
            <person name="Mitchell K.K."/>
        </authorList>
    </citation>
    <scope>NUCLEOTIDE SEQUENCE [LARGE SCALE GENOMIC DNA]</scope>
    <source>
        <strain evidence="2 3">SQ8-PEA</strain>
    </source>
</reference>
<feature type="transmembrane region" description="Helical" evidence="1">
    <location>
        <begin position="177"/>
        <end position="199"/>
    </location>
</feature>
<keyword evidence="1" id="KW-1133">Transmembrane helix</keyword>
<feature type="transmembrane region" description="Helical" evidence="1">
    <location>
        <begin position="143"/>
        <end position="165"/>
    </location>
</feature>